<keyword evidence="1" id="KW-0472">Membrane</keyword>
<dbReference type="Proteomes" id="UP001230504">
    <property type="component" value="Unassembled WGS sequence"/>
</dbReference>
<name>A0AAD8V4I4_9PEZI</name>
<feature type="transmembrane region" description="Helical" evidence="1">
    <location>
        <begin position="6"/>
        <end position="23"/>
    </location>
</feature>
<evidence type="ECO:0000313" key="3">
    <source>
        <dbReference type="EMBL" id="KAK1585759.1"/>
    </source>
</evidence>
<keyword evidence="2" id="KW-0732">Signal</keyword>
<dbReference type="Gene3D" id="2.60.20.10">
    <property type="entry name" value="Crystallins"/>
    <property type="match status" value="1"/>
</dbReference>
<evidence type="ECO:0000313" key="4">
    <source>
        <dbReference type="Proteomes" id="UP001230504"/>
    </source>
</evidence>
<comment type="caution">
    <text evidence="3">The sequence shown here is derived from an EMBL/GenBank/DDBJ whole genome shotgun (WGS) entry which is preliminary data.</text>
</comment>
<feature type="signal peptide" evidence="2">
    <location>
        <begin position="1"/>
        <end position="17"/>
    </location>
</feature>
<feature type="chain" id="PRO_5042032196" evidence="2">
    <location>
        <begin position="18"/>
        <end position="127"/>
    </location>
</feature>
<evidence type="ECO:0000256" key="1">
    <source>
        <dbReference type="SAM" id="Phobius"/>
    </source>
</evidence>
<sequence length="127" mass="14366">MVSYNTILLNLVAVSTAAVVAVIRENASGSLLITRAEASVFMCEDKGYKGQCRKQRVETAFCYNVPVDMIDRISSIRNNDRDDNTCTWYRELNCRGDSYRNQDDGNLADGNGHFNDSIRSLECRRKD</sequence>
<dbReference type="RefSeq" id="XP_060412755.1">
    <property type="nucleotide sequence ID" value="XM_060558119.1"/>
</dbReference>
<keyword evidence="1" id="KW-0812">Transmembrane</keyword>
<organism evidence="3 4">
    <name type="scientific">Colletotrichum navitas</name>
    <dbReference type="NCBI Taxonomy" id="681940"/>
    <lineage>
        <taxon>Eukaryota</taxon>
        <taxon>Fungi</taxon>
        <taxon>Dikarya</taxon>
        <taxon>Ascomycota</taxon>
        <taxon>Pezizomycotina</taxon>
        <taxon>Sordariomycetes</taxon>
        <taxon>Hypocreomycetidae</taxon>
        <taxon>Glomerellales</taxon>
        <taxon>Glomerellaceae</taxon>
        <taxon>Colletotrichum</taxon>
        <taxon>Colletotrichum graminicola species complex</taxon>
    </lineage>
</organism>
<dbReference type="GeneID" id="85442359"/>
<dbReference type="AlphaFoldDB" id="A0AAD8V4I4"/>
<proteinExistence type="predicted"/>
<accession>A0AAD8V4I4</accession>
<dbReference type="EMBL" id="JAHLJV010000041">
    <property type="protein sequence ID" value="KAK1585759.1"/>
    <property type="molecule type" value="Genomic_DNA"/>
</dbReference>
<protein>
    <submittedName>
        <fullName evidence="3">Uncharacterized protein</fullName>
    </submittedName>
</protein>
<reference evidence="3" key="1">
    <citation type="submission" date="2021-06" db="EMBL/GenBank/DDBJ databases">
        <title>Comparative genomics, transcriptomics and evolutionary studies reveal genomic signatures of adaptation to plant cell wall in hemibiotrophic fungi.</title>
        <authorList>
            <consortium name="DOE Joint Genome Institute"/>
            <person name="Baroncelli R."/>
            <person name="Diaz J.F."/>
            <person name="Benocci T."/>
            <person name="Peng M."/>
            <person name="Battaglia E."/>
            <person name="Haridas S."/>
            <person name="Andreopoulos W."/>
            <person name="Labutti K."/>
            <person name="Pangilinan J."/>
            <person name="Floch G.L."/>
            <person name="Makela M.R."/>
            <person name="Henrissat B."/>
            <person name="Grigoriev I.V."/>
            <person name="Crouch J.A."/>
            <person name="De Vries R.P."/>
            <person name="Sukno S.A."/>
            <person name="Thon M.R."/>
        </authorList>
    </citation>
    <scope>NUCLEOTIDE SEQUENCE</scope>
    <source>
        <strain evidence="3">CBS 125086</strain>
    </source>
</reference>
<keyword evidence="4" id="KW-1185">Reference proteome</keyword>
<evidence type="ECO:0000256" key="2">
    <source>
        <dbReference type="SAM" id="SignalP"/>
    </source>
</evidence>
<keyword evidence="1" id="KW-1133">Transmembrane helix</keyword>
<gene>
    <name evidence="3" type="ORF">LY79DRAFT_557735</name>
</gene>